<feature type="domain" description="L,D-TPase catalytic" evidence="7">
    <location>
        <begin position="345"/>
        <end position="468"/>
    </location>
</feature>
<evidence type="ECO:0000259" key="7">
    <source>
        <dbReference type="PROSITE" id="PS52029"/>
    </source>
</evidence>
<keyword evidence="3 6" id="KW-0133">Cell shape</keyword>
<dbReference type="PANTHER" id="PTHR30582">
    <property type="entry name" value="L,D-TRANSPEPTIDASE"/>
    <property type="match status" value="1"/>
</dbReference>
<dbReference type="InterPro" id="IPR038054">
    <property type="entry name" value="LD_TPept-like_central_sf"/>
</dbReference>
<sequence>MRRSDRKRSRSKAGLIIVLGILVLLVAGYAFRSTYFSSRFLPNTVVNGVEIENLTVEDANKKMEKALSDSPFVIQIDGKNWKEINRQDLGWTTDYADELTSIKESQNPFSWGMQLVSAAETKDVAGNTLDENELNAIKEQVKVELAQVNGPRTPTENATIKQTDSGFEIVAEKQGSVIDVDAAANAFAEAVSTGKHTISMNEYLAKPTIKKDDPQLKKSLEEMNKVAKVKATYAINGNTFDIPSDKIQDWLTVDQEGKLTLDPEKVTAYVTELGQTYNTKTQPTKFNSTRRGEVEVPAGSYSWSINTADETAALSEQILQGKDFTRSPIVEGATTDSGKALIGNTYVEVDLQNQHMWVYKDGNVALETDIVSGKPSSPTPPGVNYVWSKETNTTLRGFNDDGSKYASPVKYWMPIDWTGVGIHDSDWQPAYGGNLWQTVGSHGCINTPPGVMGQVFELVDLGTPVLVF</sequence>
<dbReference type="RefSeq" id="WP_207701540.1">
    <property type="nucleotide sequence ID" value="NZ_JAFREL020000001.1"/>
</dbReference>
<evidence type="ECO:0000256" key="3">
    <source>
        <dbReference type="ARBA" id="ARBA00022960"/>
    </source>
</evidence>
<keyword evidence="4 6" id="KW-0573">Peptidoglycan synthesis</keyword>
<dbReference type="InterPro" id="IPR005490">
    <property type="entry name" value="LD_TPept_cat_dom"/>
</dbReference>
<comment type="pathway">
    <text evidence="1 6">Cell wall biogenesis; peptidoglycan biosynthesis.</text>
</comment>
<keyword evidence="9" id="KW-1185">Reference proteome</keyword>
<evidence type="ECO:0000313" key="8">
    <source>
        <dbReference type="EMBL" id="MEO1768586.1"/>
    </source>
</evidence>
<comment type="caution">
    <text evidence="8">The sequence shown here is derived from an EMBL/GenBank/DDBJ whole genome shotgun (WGS) entry which is preliminary data.</text>
</comment>
<evidence type="ECO:0000256" key="2">
    <source>
        <dbReference type="ARBA" id="ARBA00022679"/>
    </source>
</evidence>
<evidence type="ECO:0000256" key="5">
    <source>
        <dbReference type="ARBA" id="ARBA00023316"/>
    </source>
</evidence>
<dbReference type="PROSITE" id="PS52029">
    <property type="entry name" value="LD_TPASE"/>
    <property type="match status" value="1"/>
</dbReference>
<gene>
    <name evidence="8" type="ORF">JZO67_000525</name>
</gene>
<dbReference type="PANTHER" id="PTHR30582:SF33">
    <property type="entry name" value="EXPORTED PROTEIN"/>
    <property type="match status" value="1"/>
</dbReference>
<dbReference type="Pfam" id="PF12229">
    <property type="entry name" value="PG_binding_4"/>
    <property type="match status" value="1"/>
</dbReference>
<evidence type="ECO:0000313" key="9">
    <source>
        <dbReference type="Proteomes" id="UP000664357"/>
    </source>
</evidence>
<protein>
    <recommendedName>
        <fullName evidence="7">L,D-TPase catalytic domain-containing protein</fullName>
    </recommendedName>
</protein>
<dbReference type="Pfam" id="PF03734">
    <property type="entry name" value="YkuD"/>
    <property type="match status" value="1"/>
</dbReference>
<reference evidence="8 9" key="1">
    <citation type="submission" date="2021-03" db="EMBL/GenBank/DDBJ databases">
        <authorList>
            <person name="Gilmore M.S."/>
            <person name="Schwartzman J."/>
            <person name="Van Tyne D."/>
            <person name="Martin M."/>
            <person name="Earl A.M."/>
            <person name="Manson A.L."/>
            <person name="Straub T."/>
            <person name="Salamzade R."/>
            <person name="Saavedra J."/>
            <person name="Lebreton F."/>
            <person name="Prichula J."/>
            <person name="Schaufler K."/>
            <person name="Gaca A."/>
            <person name="Sgardioli B."/>
            <person name="Wagenaar J."/>
            <person name="Strong T."/>
        </authorList>
    </citation>
    <scope>NUCLEOTIDE SEQUENCE [LARGE SCALE GENOMIC DNA]</scope>
    <source>
        <strain evidence="8 9">665A</strain>
    </source>
</reference>
<dbReference type="SUPFAM" id="SSF141523">
    <property type="entry name" value="L,D-transpeptidase catalytic domain-like"/>
    <property type="match status" value="1"/>
</dbReference>
<dbReference type="Gene3D" id="3.10.20.800">
    <property type="match status" value="1"/>
</dbReference>
<keyword evidence="5 6" id="KW-0961">Cell wall biogenesis/degradation</keyword>
<dbReference type="InterPro" id="IPR050979">
    <property type="entry name" value="LD-transpeptidase"/>
</dbReference>
<proteinExistence type="predicted"/>
<dbReference type="InterPro" id="IPR038063">
    <property type="entry name" value="Transpep_catalytic_dom"/>
</dbReference>
<evidence type="ECO:0000256" key="4">
    <source>
        <dbReference type="ARBA" id="ARBA00022984"/>
    </source>
</evidence>
<keyword evidence="2" id="KW-0808">Transferase</keyword>
<feature type="active site" description="Proton donor/acceptor" evidence="6">
    <location>
        <position position="423"/>
    </location>
</feature>
<dbReference type="EMBL" id="JAFREL020000001">
    <property type="protein sequence ID" value="MEO1768586.1"/>
    <property type="molecule type" value="Genomic_DNA"/>
</dbReference>
<dbReference type="InterPro" id="IPR022029">
    <property type="entry name" value="YoaR-like_PG-bd"/>
</dbReference>
<evidence type="ECO:0000256" key="6">
    <source>
        <dbReference type="PROSITE-ProRule" id="PRU01373"/>
    </source>
</evidence>
<evidence type="ECO:0000256" key="1">
    <source>
        <dbReference type="ARBA" id="ARBA00004752"/>
    </source>
</evidence>
<dbReference type="SUPFAM" id="SSF143985">
    <property type="entry name" value="L,D-transpeptidase pre-catalytic domain-like"/>
    <property type="match status" value="1"/>
</dbReference>
<organism evidence="8 9">
    <name type="scientific">Candidatus Enterococcus ferrettii</name>
    <dbReference type="NCBI Taxonomy" id="2815324"/>
    <lineage>
        <taxon>Bacteria</taxon>
        <taxon>Bacillati</taxon>
        <taxon>Bacillota</taxon>
        <taxon>Bacilli</taxon>
        <taxon>Lactobacillales</taxon>
        <taxon>Enterococcaceae</taxon>
        <taxon>Enterococcus</taxon>
    </lineage>
</organism>
<reference evidence="8 9" key="2">
    <citation type="submission" date="2024-02" db="EMBL/GenBank/DDBJ databases">
        <title>The Genome Sequence of Enterococcus sp. DIV0159.</title>
        <authorList>
            <person name="Earl A."/>
            <person name="Manson A."/>
            <person name="Gilmore M."/>
            <person name="Sanders J."/>
            <person name="Shea T."/>
            <person name="Howe W."/>
            <person name="Livny J."/>
            <person name="Cuomo C."/>
            <person name="Neafsey D."/>
            <person name="Birren B."/>
        </authorList>
    </citation>
    <scope>NUCLEOTIDE SEQUENCE [LARGE SCALE GENOMIC DNA]</scope>
    <source>
        <strain evidence="8 9">665A</strain>
    </source>
</reference>
<dbReference type="Proteomes" id="UP000664357">
    <property type="component" value="Unassembled WGS sequence"/>
</dbReference>
<accession>A0ABV0EIY2</accession>
<dbReference type="Gene3D" id="2.40.440.10">
    <property type="entry name" value="L,D-transpeptidase catalytic domain-like"/>
    <property type="match status" value="1"/>
</dbReference>
<dbReference type="CDD" id="cd16913">
    <property type="entry name" value="YkuD_like"/>
    <property type="match status" value="1"/>
</dbReference>
<feature type="active site" description="Nucleophile" evidence="6">
    <location>
        <position position="444"/>
    </location>
</feature>
<name>A0ABV0EIY2_9ENTE</name>